<dbReference type="EMBL" id="JAATWM020000022">
    <property type="protein sequence ID" value="KAF9875353.1"/>
    <property type="molecule type" value="Genomic_DNA"/>
</dbReference>
<dbReference type="InterPro" id="IPR031348">
    <property type="entry name" value="PigL_N"/>
</dbReference>
<evidence type="ECO:0000313" key="4">
    <source>
        <dbReference type="Proteomes" id="UP000781932"/>
    </source>
</evidence>
<protein>
    <recommendedName>
        <fullName evidence="2">Azaphilone pigments biosynthesis cluster protein L N-terminal domain-containing protein</fullName>
    </recommendedName>
</protein>
<evidence type="ECO:0000259" key="2">
    <source>
        <dbReference type="Pfam" id="PF17111"/>
    </source>
</evidence>
<feature type="region of interest" description="Disordered" evidence="1">
    <location>
        <begin position="206"/>
        <end position="253"/>
    </location>
</feature>
<organism evidence="3 4">
    <name type="scientific">Colletotrichum karsti</name>
    <dbReference type="NCBI Taxonomy" id="1095194"/>
    <lineage>
        <taxon>Eukaryota</taxon>
        <taxon>Fungi</taxon>
        <taxon>Dikarya</taxon>
        <taxon>Ascomycota</taxon>
        <taxon>Pezizomycotina</taxon>
        <taxon>Sordariomycetes</taxon>
        <taxon>Hypocreomycetidae</taxon>
        <taxon>Glomerellales</taxon>
        <taxon>Glomerellaceae</taxon>
        <taxon>Colletotrichum</taxon>
        <taxon>Colletotrichum boninense species complex</taxon>
    </lineage>
</organism>
<evidence type="ECO:0000256" key="1">
    <source>
        <dbReference type="SAM" id="MobiDB-lite"/>
    </source>
</evidence>
<dbReference type="AlphaFoldDB" id="A0A9P6LJ60"/>
<name>A0A9P6LJ60_9PEZI</name>
<gene>
    <name evidence="3" type="ORF">CkaCkLH20_07173</name>
</gene>
<keyword evidence="4" id="KW-1185">Reference proteome</keyword>
<dbReference type="OrthoDB" id="524326at2759"/>
<feature type="compositionally biased region" description="Low complexity" evidence="1">
    <location>
        <begin position="206"/>
        <end position="216"/>
    </location>
</feature>
<dbReference type="RefSeq" id="XP_038744814.1">
    <property type="nucleotide sequence ID" value="XM_038889890.1"/>
</dbReference>
<comment type="caution">
    <text evidence="3">The sequence shown here is derived from an EMBL/GenBank/DDBJ whole genome shotgun (WGS) entry which is preliminary data.</text>
</comment>
<dbReference type="Proteomes" id="UP000781932">
    <property type="component" value="Unassembled WGS sequence"/>
</dbReference>
<proteinExistence type="predicted"/>
<dbReference type="Pfam" id="PF17111">
    <property type="entry name" value="PigL_N"/>
    <property type="match status" value="1"/>
</dbReference>
<reference evidence="3" key="2">
    <citation type="submission" date="2020-11" db="EMBL/GenBank/DDBJ databases">
        <title>Whole genome sequencing of Colletotrichum sp.</title>
        <authorList>
            <person name="Li H."/>
        </authorList>
    </citation>
    <scope>NUCLEOTIDE SEQUENCE</scope>
    <source>
        <strain evidence="3">CkLH20</strain>
    </source>
</reference>
<feature type="region of interest" description="Disordered" evidence="1">
    <location>
        <begin position="268"/>
        <end position="288"/>
    </location>
</feature>
<reference evidence="3" key="1">
    <citation type="submission" date="2020-03" db="EMBL/GenBank/DDBJ databases">
        <authorList>
            <person name="He L."/>
        </authorList>
    </citation>
    <scope>NUCLEOTIDE SEQUENCE</scope>
    <source>
        <strain evidence="3">CkLH20</strain>
    </source>
</reference>
<feature type="compositionally biased region" description="Polar residues" evidence="1">
    <location>
        <begin position="217"/>
        <end position="232"/>
    </location>
</feature>
<sequence>MAFKLTTFVRDVRDSRNEIDGVTRELLAVKGVLEIIADDIETSSRPLPSSLQEQLSGVISNCTHVVGEVDRCIRDHEGSRVQKGARWVAFGRGDMARLRSTLEAHKSTLNLAVEMISLTALRDVQQDTTVIKGNTDALVKDSKDLVDGTARILEAIAELQAKFPGTLDDDSRFFMLQRYLDGLTSYAETVCDDAETRFEDLTLQSLENSDAESSSSRVTNKATPTTAQQTLPSGPVLPRLALPDEAGDDLYNGAGSLSTALEDYFRSEAHDSNQKGPTRAESPDGESSVVRLLRDTNIQKPSLPSSEEESFSVNTVSSAKSLEASIIQGSGKSTLESESVSTRNQVPALSSFREDFDLLDGELSIYGRIPFAVAQCGAFLKDKGTTEQEGDSYDFNSPKILCREFNTPPFYGLGIKWHDYTCVDATRVLVRYFAWLCRMEKDAYHEFLEKVKSILGGLEHLADSHAESGGSREQIPSVLAAEITSSMAYFCEVIANRGEPTVVLFRAFELGRGYIR</sequence>
<accession>A0A9P6LJ60</accession>
<evidence type="ECO:0000313" key="3">
    <source>
        <dbReference type="EMBL" id="KAF9875353.1"/>
    </source>
</evidence>
<feature type="domain" description="Azaphilone pigments biosynthesis cluster protein L N-terminal" evidence="2">
    <location>
        <begin position="4"/>
        <end position="162"/>
    </location>
</feature>
<dbReference type="GeneID" id="62162964"/>